<keyword evidence="4" id="KW-1185">Reference proteome</keyword>
<dbReference type="AlphaFoldDB" id="A0A316W3D8"/>
<reference evidence="3 4" key="1">
    <citation type="journal article" date="2018" name="Mol. Biol. Evol.">
        <title>Broad Genomic Sampling Reveals a Smut Pathogenic Ancestry of the Fungal Clade Ustilaginomycotina.</title>
        <authorList>
            <person name="Kijpornyongpan T."/>
            <person name="Mondo S.J."/>
            <person name="Barry K."/>
            <person name="Sandor L."/>
            <person name="Lee J."/>
            <person name="Lipzen A."/>
            <person name="Pangilinan J."/>
            <person name="LaButti K."/>
            <person name="Hainaut M."/>
            <person name="Henrissat B."/>
            <person name="Grigoriev I.V."/>
            <person name="Spatafora J.W."/>
            <person name="Aime M.C."/>
        </authorList>
    </citation>
    <scope>NUCLEOTIDE SEQUENCE [LARGE SCALE GENOMIC DNA]</scope>
    <source>
        <strain evidence="3 4">MCA 4658</strain>
    </source>
</reference>
<dbReference type="Proteomes" id="UP000245783">
    <property type="component" value="Unassembled WGS sequence"/>
</dbReference>
<feature type="region of interest" description="Disordered" evidence="1">
    <location>
        <begin position="1"/>
        <end position="48"/>
    </location>
</feature>
<feature type="compositionally biased region" description="Basic and acidic residues" evidence="1">
    <location>
        <begin position="356"/>
        <end position="365"/>
    </location>
</feature>
<dbReference type="STRING" id="1522189.A0A316W3D8"/>
<dbReference type="RefSeq" id="XP_025371379.1">
    <property type="nucleotide sequence ID" value="XM_025513403.1"/>
</dbReference>
<dbReference type="GeneID" id="37035273"/>
<keyword evidence="2" id="KW-0812">Transmembrane</keyword>
<accession>A0A316W3D8</accession>
<feature type="transmembrane region" description="Helical" evidence="2">
    <location>
        <begin position="160"/>
        <end position="181"/>
    </location>
</feature>
<feature type="compositionally biased region" description="Polar residues" evidence="1">
    <location>
        <begin position="17"/>
        <end position="26"/>
    </location>
</feature>
<gene>
    <name evidence="3" type="ORF">IE81DRAFT_321619</name>
</gene>
<feature type="transmembrane region" description="Helical" evidence="2">
    <location>
        <begin position="134"/>
        <end position="154"/>
    </location>
</feature>
<feature type="region of interest" description="Disordered" evidence="1">
    <location>
        <begin position="350"/>
        <end position="408"/>
    </location>
</feature>
<dbReference type="PANTHER" id="PTHR37992:SF1">
    <property type="entry name" value="DUF1774-DOMAIN-CONTAINING PROTEIN"/>
    <property type="match status" value="1"/>
</dbReference>
<feature type="compositionally biased region" description="Basic and acidic residues" evidence="1">
    <location>
        <begin position="379"/>
        <end position="392"/>
    </location>
</feature>
<keyword evidence="2" id="KW-0472">Membrane</keyword>
<feature type="transmembrane region" description="Helical" evidence="2">
    <location>
        <begin position="58"/>
        <end position="78"/>
    </location>
</feature>
<feature type="transmembrane region" description="Helical" evidence="2">
    <location>
        <begin position="261"/>
        <end position="277"/>
    </location>
</feature>
<evidence type="ECO:0000256" key="1">
    <source>
        <dbReference type="SAM" id="MobiDB-lite"/>
    </source>
</evidence>
<dbReference type="PANTHER" id="PTHR37992">
    <property type="entry name" value="EXPRESSED PROTEIN"/>
    <property type="match status" value="1"/>
</dbReference>
<dbReference type="InParanoid" id="A0A316W3D8"/>
<dbReference type="EMBL" id="KZ819363">
    <property type="protein sequence ID" value="PWN44219.1"/>
    <property type="molecule type" value="Genomic_DNA"/>
</dbReference>
<feature type="transmembrane region" description="Helical" evidence="2">
    <location>
        <begin position="98"/>
        <end position="122"/>
    </location>
</feature>
<proteinExistence type="predicted"/>
<feature type="transmembrane region" description="Helical" evidence="2">
    <location>
        <begin position="232"/>
        <end position="254"/>
    </location>
</feature>
<name>A0A316W3D8_9BASI</name>
<evidence type="ECO:0000313" key="3">
    <source>
        <dbReference type="EMBL" id="PWN44219.1"/>
    </source>
</evidence>
<dbReference type="InterPro" id="IPR013920">
    <property type="entry name" value="DUF1774_fun"/>
</dbReference>
<organism evidence="3 4">
    <name type="scientific">Ceraceosorus guamensis</name>
    <dbReference type="NCBI Taxonomy" id="1522189"/>
    <lineage>
        <taxon>Eukaryota</taxon>
        <taxon>Fungi</taxon>
        <taxon>Dikarya</taxon>
        <taxon>Basidiomycota</taxon>
        <taxon>Ustilaginomycotina</taxon>
        <taxon>Exobasidiomycetes</taxon>
        <taxon>Ceraceosorales</taxon>
        <taxon>Ceraceosoraceae</taxon>
        <taxon>Ceraceosorus</taxon>
    </lineage>
</organism>
<feature type="transmembrane region" description="Helical" evidence="2">
    <location>
        <begin position="289"/>
        <end position="312"/>
    </location>
</feature>
<dbReference type="OrthoDB" id="3342455at2759"/>
<evidence type="ECO:0000256" key="2">
    <source>
        <dbReference type="SAM" id="Phobius"/>
    </source>
</evidence>
<protein>
    <submittedName>
        <fullName evidence="3">Uncharacterized protein</fullName>
    </submittedName>
</protein>
<evidence type="ECO:0000313" key="4">
    <source>
        <dbReference type="Proteomes" id="UP000245783"/>
    </source>
</evidence>
<sequence length="408" mass="44430">MSHPSDNPQDVEASLAGASQRTSQPSFEDHVYRPTQSDPSMPSRPPPVSAAALTRVQILTPLSILVSAGTLIVTSILIHPSLSEISEKHANYFTPSSAWLLVYWGVLYLLQIGFALLCVVGQQAETKKLIANGVGVRLAICNFLLAVWSITWVVASPACFVAGEVLLAIIALILLITAAILEFIYPPSAKHPLDWIFVHVPIKMLLISMLQVDVAQQLFMALEWDVSHGNKALQYSVWPTFATILSVGAFSALWIFAFQDLTWAACGIVLNLALLAYKIPDHDRPAEIVAATIASIVLQGVALFGSYLQIYIRRQQEGRIRLEEEEDRRIQIAEAEAEAAAARARADALSSHGSRSRLDSQHALETDLESNEQGLINGHVEDHASNGTKQDDGVSVTRTLGSGALEER</sequence>
<feature type="transmembrane region" description="Helical" evidence="2">
    <location>
        <begin position="193"/>
        <end position="212"/>
    </location>
</feature>
<keyword evidence="2" id="KW-1133">Transmembrane helix</keyword>